<proteinExistence type="predicted"/>
<dbReference type="AlphaFoldDB" id="A0A5E7AUF9"/>
<organism evidence="2 3">
    <name type="scientific">Pseudomonas fluorescens</name>
    <dbReference type="NCBI Taxonomy" id="294"/>
    <lineage>
        <taxon>Bacteria</taxon>
        <taxon>Pseudomonadati</taxon>
        <taxon>Pseudomonadota</taxon>
        <taxon>Gammaproteobacteria</taxon>
        <taxon>Pseudomonadales</taxon>
        <taxon>Pseudomonadaceae</taxon>
        <taxon>Pseudomonas</taxon>
    </lineage>
</organism>
<gene>
    <name evidence="2" type="ORF">PS723_01217</name>
</gene>
<dbReference type="Pfam" id="PF05437">
    <property type="entry name" value="AzlD"/>
    <property type="match status" value="1"/>
</dbReference>
<accession>A0A5E7AUF9</accession>
<feature type="transmembrane region" description="Helical" evidence="1">
    <location>
        <begin position="6"/>
        <end position="32"/>
    </location>
</feature>
<keyword evidence="1" id="KW-0812">Transmembrane</keyword>
<protein>
    <recommendedName>
        <fullName evidence="4">Branched-chain amino acid transporter</fullName>
    </recommendedName>
</protein>
<evidence type="ECO:0000313" key="2">
    <source>
        <dbReference type="EMBL" id="VVN82706.1"/>
    </source>
</evidence>
<keyword evidence="1" id="KW-0472">Membrane</keyword>
<feature type="transmembrane region" description="Helical" evidence="1">
    <location>
        <begin position="70"/>
        <end position="99"/>
    </location>
</feature>
<reference evidence="2 3" key="1">
    <citation type="submission" date="2019-09" db="EMBL/GenBank/DDBJ databases">
        <authorList>
            <person name="Chandra G."/>
            <person name="Truman W A."/>
        </authorList>
    </citation>
    <scope>NUCLEOTIDE SEQUENCE [LARGE SCALE GENOMIC DNA]</scope>
    <source>
        <strain evidence="2">PS723</strain>
    </source>
</reference>
<dbReference type="Proteomes" id="UP000379480">
    <property type="component" value="Unassembled WGS sequence"/>
</dbReference>
<sequence length="102" mass="10710">MSIDSAGFGTILIILIMAVVTLVTRWGGVFVMSFVPINYRVQQFINAMSGSVLVAVLAPLAVTGDNGARLALLTTAIVMLLLRKPLPAIAAGIVVAAVFRQI</sequence>
<feature type="transmembrane region" description="Helical" evidence="1">
    <location>
        <begin position="44"/>
        <end position="64"/>
    </location>
</feature>
<evidence type="ECO:0000313" key="3">
    <source>
        <dbReference type="Proteomes" id="UP000379480"/>
    </source>
</evidence>
<dbReference type="RefSeq" id="WP_150802781.1">
    <property type="nucleotide sequence ID" value="NZ_CABVHY010000005.1"/>
</dbReference>
<dbReference type="OrthoDB" id="9156894at2"/>
<keyword evidence="1" id="KW-1133">Transmembrane helix</keyword>
<dbReference type="EMBL" id="CABVHY010000005">
    <property type="protein sequence ID" value="VVN82706.1"/>
    <property type="molecule type" value="Genomic_DNA"/>
</dbReference>
<dbReference type="InterPro" id="IPR008407">
    <property type="entry name" value="Brnchd-chn_aa_trnsp_AzlD"/>
</dbReference>
<evidence type="ECO:0008006" key="4">
    <source>
        <dbReference type="Google" id="ProtNLM"/>
    </source>
</evidence>
<evidence type="ECO:0000256" key="1">
    <source>
        <dbReference type="SAM" id="Phobius"/>
    </source>
</evidence>
<name>A0A5E7AUF9_PSEFL</name>